<keyword evidence="1" id="KW-1133">Transmembrane helix</keyword>
<sequence length="136" mass="14726">MEKKDFILILVVIIILSGGYYLYTAGPFGKNNIGLPTEAATQIYAISGVAKEVYDSVIILETIKPKEEGGLGELMAVINDGTSIFRYGEVNDDGSVEQIELSIQDIEVGDRIALTSDSDIKDKNGVFLTSSIAVYK</sequence>
<proteinExistence type="predicted"/>
<reference evidence="2 3" key="1">
    <citation type="submission" date="2017-09" db="EMBL/GenBank/DDBJ databases">
        <title>Depth-based differentiation of microbial function through sediment-hosted aquifers and enrichment of novel symbionts in the deep terrestrial subsurface.</title>
        <authorList>
            <person name="Probst A.J."/>
            <person name="Ladd B."/>
            <person name="Jarett J.K."/>
            <person name="Geller-Mcgrath D.E."/>
            <person name="Sieber C.M."/>
            <person name="Emerson J.B."/>
            <person name="Anantharaman K."/>
            <person name="Thomas B.C."/>
            <person name="Malmstrom R."/>
            <person name="Stieglmeier M."/>
            <person name="Klingl A."/>
            <person name="Woyke T."/>
            <person name="Ryan C.M."/>
            <person name="Banfield J.F."/>
        </authorList>
    </citation>
    <scope>NUCLEOTIDE SEQUENCE [LARGE SCALE GENOMIC DNA]</scope>
    <source>
        <strain evidence="2">CG11_big_fil_rev_8_21_14_0_20_35_14</strain>
    </source>
</reference>
<evidence type="ECO:0000313" key="2">
    <source>
        <dbReference type="EMBL" id="PIR04854.1"/>
    </source>
</evidence>
<keyword evidence="1" id="KW-0472">Membrane</keyword>
<keyword evidence="1" id="KW-0812">Transmembrane</keyword>
<comment type="caution">
    <text evidence="2">The sequence shown here is derived from an EMBL/GenBank/DDBJ whole genome shotgun (WGS) entry which is preliminary data.</text>
</comment>
<evidence type="ECO:0000256" key="1">
    <source>
        <dbReference type="SAM" id="Phobius"/>
    </source>
</evidence>
<organism evidence="2 3">
    <name type="scientific">Candidatus Liptonbacteria bacterium CG11_big_fil_rev_8_21_14_0_20_35_14</name>
    <dbReference type="NCBI Taxonomy" id="1974634"/>
    <lineage>
        <taxon>Bacteria</taxon>
        <taxon>Candidatus Liptoniibacteriota</taxon>
    </lineage>
</organism>
<name>A0A2H0N7I7_9BACT</name>
<dbReference type="EMBL" id="PCWO01000032">
    <property type="protein sequence ID" value="PIR04854.1"/>
    <property type="molecule type" value="Genomic_DNA"/>
</dbReference>
<dbReference type="Proteomes" id="UP000229893">
    <property type="component" value="Unassembled WGS sequence"/>
</dbReference>
<protein>
    <submittedName>
        <fullName evidence="2">Uncharacterized protein</fullName>
    </submittedName>
</protein>
<gene>
    <name evidence="2" type="ORF">COV57_02375</name>
</gene>
<feature type="transmembrane region" description="Helical" evidence="1">
    <location>
        <begin position="6"/>
        <end position="23"/>
    </location>
</feature>
<evidence type="ECO:0000313" key="3">
    <source>
        <dbReference type="Proteomes" id="UP000229893"/>
    </source>
</evidence>
<dbReference type="AlphaFoldDB" id="A0A2H0N7I7"/>
<accession>A0A2H0N7I7</accession>